<evidence type="ECO:0000256" key="1">
    <source>
        <dbReference type="SAM" id="Phobius"/>
    </source>
</evidence>
<keyword evidence="1" id="KW-1133">Transmembrane helix</keyword>
<reference evidence="2 3" key="1">
    <citation type="submission" date="2021-03" db="EMBL/GenBank/DDBJ databases">
        <title>Assistant Professor.</title>
        <authorList>
            <person name="Huq M.A."/>
        </authorList>
    </citation>
    <scope>NUCLEOTIDE SEQUENCE [LARGE SCALE GENOMIC DNA]</scope>
    <source>
        <strain evidence="2 3">MAH-29</strain>
    </source>
</reference>
<accession>A0ABS3YTY1</accession>
<name>A0ABS3YTY1_9BACT</name>
<evidence type="ECO:0000313" key="3">
    <source>
        <dbReference type="Proteomes" id="UP000677244"/>
    </source>
</evidence>
<comment type="caution">
    <text evidence="2">The sequence shown here is derived from an EMBL/GenBank/DDBJ whole genome shotgun (WGS) entry which is preliminary data.</text>
</comment>
<feature type="transmembrane region" description="Helical" evidence="1">
    <location>
        <begin position="100"/>
        <end position="125"/>
    </location>
</feature>
<sequence length="181" mass="20523">MTSITPTKIYIEQSVLARAKQNDRPALEQMFAQFLTGNEKIQFAEYMGQRGIVLLVDHNFACVTEKRIVSLTVGAFGEMLYQDAFLEDLNSTAIYQPSLFWLYVFGTIFVISTFGLGIFLIPLIVKGYYRLHKCGALFCIKQGISVFVFVNRSKLSRANVLWRVCAHLREARVALALKTIP</sequence>
<gene>
    <name evidence="2" type="ORF">J7I42_12175</name>
</gene>
<dbReference type="Proteomes" id="UP000677244">
    <property type="component" value="Unassembled WGS sequence"/>
</dbReference>
<protein>
    <submittedName>
        <fullName evidence="2">Uncharacterized protein</fullName>
    </submittedName>
</protein>
<dbReference type="EMBL" id="JAGHKO010000001">
    <property type="protein sequence ID" value="MBO9201027.1"/>
    <property type="molecule type" value="Genomic_DNA"/>
</dbReference>
<proteinExistence type="predicted"/>
<evidence type="ECO:0000313" key="2">
    <source>
        <dbReference type="EMBL" id="MBO9201027.1"/>
    </source>
</evidence>
<organism evidence="2 3">
    <name type="scientific">Niastella soli</name>
    <dbReference type="NCBI Taxonomy" id="2821487"/>
    <lineage>
        <taxon>Bacteria</taxon>
        <taxon>Pseudomonadati</taxon>
        <taxon>Bacteroidota</taxon>
        <taxon>Chitinophagia</taxon>
        <taxon>Chitinophagales</taxon>
        <taxon>Chitinophagaceae</taxon>
        <taxon>Niastella</taxon>
    </lineage>
</organism>
<keyword evidence="3" id="KW-1185">Reference proteome</keyword>
<keyword evidence="1" id="KW-0812">Transmembrane</keyword>
<keyword evidence="1" id="KW-0472">Membrane</keyword>
<dbReference type="RefSeq" id="WP_209139058.1">
    <property type="nucleotide sequence ID" value="NZ_JAGHKO010000001.1"/>
</dbReference>